<comment type="caution">
    <text evidence="1">The sequence shown here is derived from an EMBL/GenBank/DDBJ whole genome shotgun (WGS) entry which is preliminary data.</text>
</comment>
<protein>
    <recommendedName>
        <fullName evidence="3">Right handed beta helix domain-containing protein</fullName>
    </recommendedName>
</protein>
<accession>A0ABQ4ENI7</accession>
<dbReference type="SUPFAM" id="SSF51126">
    <property type="entry name" value="Pectin lyase-like"/>
    <property type="match status" value="1"/>
</dbReference>
<evidence type="ECO:0008006" key="3">
    <source>
        <dbReference type="Google" id="ProtNLM"/>
    </source>
</evidence>
<dbReference type="InterPro" id="IPR011050">
    <property type="entry name" value="Pectin_lyase_fold/virulence"/>
</dbReference>
<reference evidence="1 2" key="1">
    <citation type="submission" date="2021-01" db="EMBL/GenBank/DDBJ databases">
        <title>Whole genome shotgun sequence of Plantactinospora mayteni NBRC 109088.</title>
        <authorList>
            <person name="Komaki H."/>
            <person name="Tamura T."/>
        </authorList>
    </citation>
    <scope>NUCLEOTIDE SEQUENCE [LARGE SCALE GENOMIC DNA]</scope>
    <source>
        <strain evidence="1 2">NBRC 109088</strain>
    </source>
</reference>
<organism evidence="1 2">
    <name type="scientific">Plantactinospora mayteni</name>
    <dbReference type="NCBI Taxonomy" id="566021"/>
    <lineage>
        <taxon>Bacteria</taxon>
        <taxon>Bacillati</taxon>
        <taxon>Actinomycetota</taxon>
        <taxon>Actinomycetes</taxon>
        <taxon>Micromonosporales</taxon>
        <taxon>Micromonosporaceae</taxon>
        <taxon>Plantactinospora</taxon>
    </lineage>
</organism>
<dbReference type="EMBL" id="BONX01000018">
    <property type="protein sequence ID" value="GIG96232.1"/>
    <property type="molecule type" value="Genomic_DNA"/>
</dbReference>
<proteinExistence type="predicted"/>
<keyword evidence="2" id="KW-1185">Reference proteome</keyword>
<dbReference type="Gene3D" id="2.160.20.10">
    <property type="entry name" value="Single-stranded right-handed beta-helix, Pectin lyase-like"/>
    <property type="match status" value="1"/>
</dbReference>
<evidence type="ECO:0000313" key="1">
    <source>
        <dbReference type="EMBL" id="GIG96232.1"/>
    </source>
</evidence>
<name>A0ABQ4ENI7_9ACTN</name>
<evidence type="ECO:0000313" key="2">
    <source>
        <dbReference type="Proteomes" id="UP000621500"/>
    </source>
</evidence>
<dbReference type="InterPro" id="IPR012334">
    <property type="entry name" value="Pectin_lyas_fold"/>
</dbReference>
<dbReference type="Proteomes" id="UP000621500">
    <property type="component" value="Unassembled WGS sequence"/>
</dbReference>
<gene>
    <name evidence="1" type="ORF">Pma05_28050</name>
</gene>
<sequence>MWVESAHNYYYDNEYGVASTMNAGVLVEGNYFENVDEPTLVGYASSDPGAIVQRNNHFVGSGSPQSGGGSVAGIPYSYQLDNASSVKSIVTSGAGTGRIGL</sequence>
<dbReference type="RefSeq" id="WP_239312332.1">
    <property type="nucleotide sequence ID" value="NZ_BAAAZQ010000004.1"/>
</dbReference>